<dbReference type="GO" id="GO:0052689">
    <property type="term" value="F:carboxylic ester hydrolase activity"/>
    <property type="evidence" value="ECO:0007669"/>
    <property type="project" value="UniProtKB-KW"/>
</dbReference>
<keyword evidence="6" id="KW-1185">Reference proteome</keyword>
<feature type="compositionally biased region" description="Polar residues" evidence="4">
    <location>
        <begin position="285"/>
        <end position="294"/>
    </location>
</feature>
<dbReference type="Pfam" id="PF10503">
    <property type="entry name" value="Esterase_PHB"/>
    <property type="match status" value="1"/>
</dbReference>
<gene>
    <name evidence="5" type="ORF">L873DRAFT_1825295</name>
</gene>
<protein>
    <submittedName>
        <fullName evidence="5">Alpha/beta-hydrolase</fullName>
    </submittedName>
</protein>
<feature type="compositionally biased region" description="Pro residues" evidence="4">
    <location>
        <begin position="295"/>
        <end position="307"/>
    </location>
</feature>
<dbReference type="Gene3D" id="3.40.50.1820">
    <property type="entry name" value="alpha/beta hydrolase"/>
    <property type="match status" value="1"/>
</dbReference>
<dbReference type="SUPFAM" id="SSF53474">
    <property type="entry name" value="alpha/beta-Hydrolases"/>
    <property type="match status" value="2"/>
</dbReference>
<evidence type="ECO:0000313" key="6">
    <source>
        <dbReference type="Proteomes" id="UP000276215"/>
    </source>
</evidence>
<proteinExistence type="predicted"/>
<evidence type="ECO:0000313" key="5">
    <source>
        <dbReference type="EMBL" id="RPB05108.1"/>
    </source>
</evidence>
<accession>A0A3N4K6J4</accession>
<keyword evidence="2" id="KW-0732">Signal</keyword>
<dbReference type="InterPro" id="IPR050955">
    <property type="entry name" value="Plant_Biomass_Hydrol_Est"/>
</dbReference>
<feature type="region of interest" description="Disordered" evidence="4">
    <location>
        <begin position="284"/>
        <end position="307"/>
    </location>
</feature>
<sequence length="307" mass="33015">MGQAAFSRGYIPLSVFQTPIPIREGFLEFAPKMPTITQYVAFLASPVAAASLTQVTGFGTNPTNTQMWVYEPDSVTSKPAIVGGIHWCTGSAQAFYSGTTWASLADRYGFIVIYPSTGPTATTNCWDVASAATLKHDGGSDSQAIASMVKFAITKYNADSTRVFVTGHSSGGMMTQVMPATCPELFKAGVSLAGVPYSCMSGTTYWNSQCNQGQLIKTGAQWGDLNFQESIKQWTNVLGVSETPTSTNSVFGQSGWVRTKYGTAVEAIKEQNQPHCRSLRIKVQNGKTFGRNNDTPPPTPPPCNKKK</sequence>
<dbReference type="PANTHER" id="PTHR43037">
    <property type="entry name" value="UNNAMED PRODUCT-RELATED"/>
    <property type="match status" value="1"/>
</dbReference>
<evidence type="ECO:0000256" key="1">
    <source>
        <dbReference type="ARBA" id="ARBA00022487"/>
    </source>
</evidence>
<evidence type="ECO:0000256" key="3">
    <source>
        <dbReference type="ARBA" id="ARBA00022801"/>
    </source>
</evidence>
<keyword evidence="3 5" id="KW-0378">Hydrolase</keyword>
<dbReference type="OrthoDB" id="2425929at2759"/>
<dbReference type="GO" id="GO:0005576">
    <property type="term" value="C:extracellular region"/>
    <property type="evidence" value="ECO:0007669"/>
    <property type="project" value="InterPro"/>
</dbReference>
<evidence type="ECO:0000256" key="4">
    <source>
        <dbReference type="SAM" id="MobiDB-lite"/>
    </source>
</evidence>
<dbReference type="PANTHER" id="PTHR43037:SF5">
    <property type="entry name" value="FERULOYL ESTERASE"/>
    <property type="match status" value="1"/>
</dbReference>
<dbReference type="STRING" id="1336337.A0A3N4K6J4"/>
<organism evidence="5 6">
    <name type="scientific">Choiromyces venosus 120613-1</name>
    <dbReference type="NCBI Taxonomy" id="1336337"/>
    <lineage>
        <taxon>Eukaryota</taxon>
        <taxon>Fungi</taxon>
        <taxon>Dikarya</taxon>
        <taxon>Ascomycota</taxon>
        <taxon>Pezizomycotina</taxon>
        <taxon>Pezizomycetes</taxon>
        <taxon>Pezizales</taxon>
        <taxon>Tuberaceae</taxon>
        <taxon>Choiromyces</taxon>
    </lineage>
</organism>
<dbReference type="InterPro" id="IPR010126">
    <property type="entry name" value="Esterase_phb"/>
</dbReference>
<name>A0A3N4K6J4_9PEZI</name>
<dbReference type="Proteomes" id="UP000276215">
    <property type="component" value="Unassembled WGS sequence"/>
</dbReference>
<dbReference type="InterPro" id="IPR029058">
    <property type="entry name" value="AB_hydrolase_fold"/>
</dbReference>
<evidence type="ECO:0000256" key="2">
    <source>
        <dbReference type="ARBA" id="ARBA00022729"/>
    </source>
</evidence>
<dbReference type="AlphaFoldDB" id="A0A3N4K6J4"/>
<reference evidence="5 6" key="1">
    <citation type="journal article" date="2018" name="Nat. Ecol. Evol.">
        <title>Pezizomycetes genomes reveal the molecular basis of ectomycorrhizal truffle lifestyle.</title>
        <authorList>
            <person name="Murat C."/>
            <person name="Payen T."/>
            <person name="Noel B."/>
            <person name="Kuo A."/>
            <person name="Morin E."/>
            <person name="Chen J."/>
            <person name="Kohler A."/>
            <person name="Krizsan K."/>
            <person name="Balestrini R."/>
            <person name="Da Silva C."/>
            <person name="Montanini B."/>
            <person name="Hainaut M."/>
            <person name="Levati E."/>
            <person name="Barry K.W."/>
            <person name="Belfiori B."/>
            <person name="Cichocki N."/>
            <person name="Clum A."/>
            <person name="Dockter R.B."/>
            <person name="Fauchery L."/>
            <person name="Guy J."/>
            <person name="Iotti M."/>
            <person name="Le Tacon F."/>
            <person name="Lindquist E.A."/>
            <person name="Lipzen A."/>
            <person name="Malagnac F."/>
            <person name="Mello A."/>
            <person name="Molinier V."/>
            <person name="Miyauchi S."/>
            <person name="Poulain J."/>
            <person name="Riccioni C."/>
            <person name="Rubini A."/>
            <person name="Sitrit Y."/>
            <person name="Splivallo R."/>
            <person name="Traeger S."/>
            <person name="Wang M."/>
            <person name="Zifcakova L."/>
            <person name="Wipf D."/>
            <person name="Zambonelli A."/>
            <person name="Paolocci F."/>
            <person name="Nowrousian M."/>
            <person name="Ottonello S."/>
            <person name="Baldrian P."/>
            <person name="Spatafora J.W."/>
            <person name="Henrissat B."/>
            <person name="Nagy L.G."/>
            <person name="Aury J.M."/>
            <person name="Wincker P."/>
            <person name="Grigoriev I.V."/>
            <person name="Bonfante P."/>
            <person name="Martin F.M."/>
        </authorList>
    </citation>
    <scope>NUCLEOTIDE SEQUENCE [LARGE SCALE GENOMIC DNA]</scope>
    <source>
        <strain evidence="5 6">120613-1</strain>
    </source>
</reference>
<keyword evidence="1" id="KW-0719">Serine esterase</keyword>
<dbReference type="EMBL" id="ML120354">
    <property type="protein sequence ID" value="RPB05108.1"/>
    <property type="molecule type" value="Genomic_DNA"/>
</dbReference>